<sequence>MTNFDVARKSLQTALNDADGSGERELESWNKGIEASLSHLKAQFQDFSTSAISSDMFKGIVDTGTKALGVMTKLAKSDSKLVNLPNVMALGLGIFQGKNNSGKSTWDSPHAFSK</sequence>
<evidence type="ECO:0000313" key="1">
    <source>
        <dbReference type="EMBL" id="DAF54608.1"/>
    </source>
</evidence>
<organism evidence="1">
    <name type="scientific">Siphoviridae sp. ctqPo10</name>
    <dbReference type="NCBI Taxonomy" id="2827948"/>
    <lineage>
        <taxon>Viruses</taxon>
        <taxon>Duplodnaviria</taxon>
        <taxon>Heunggongvirae</taxon>
        <taxon>Uroviricota</taxon>
        <taxon>Caudoviricetes</taxon>
    </lineage>
</organism>
<accession>A0A8S5SUH7</accession>
<proteinExistence type="predicted"/>
<reference evidence="1" key="1">
    <citation type="journal article" date="2021" name="Proc. Natl. Acad. Sci. U.S.A.">
        <title>A Catalog of Tens of Thousands of Viruses from Human Metagenomes Reveals Hidden Associations with Chronic Diseases.</title>
        <authorList>
            <person name="Tisza M.J."/>
            <person name="Buck C.B."/>
        </authorList>
    </citation>
    <scope>NUCLEOTIDE SEQUENCE</scope>
    <source>
        <strain evidence="1">CtqPo10</strain>
    </source>
</reference>
<dbReference type="EMBL" id="BK032682">
    <property type="protein sequence ID" value="DAF54608.1"/>
    <property type="molecule type" value="Genomic_DNA"/>
</dbReference>
<name>A0A8S5SUH7_9CAUD</name>
<protein>
    <submittedName>
        <fullName evidence="1">Minor tail protein</fullName>
    </submittedName>
</protein>